<dbReference type="RefSeq" id="WP_256028769.1">
    <property type="nucleotide sequence ID" value="NZ_JAHLKM010000004.1"/>
</dbReference>
<comment type="caution">
    <text evidence="2">The sequence shown here is derived from an EMBL/GenBank/DDBJ whole genome shotgun (WGS) entry which is preliminary data.</text>
</comment>
<protein>
    <submittedName>
        <fullName evidence="2">Uncharacterized protein</fullName>
    </submittedName>
</protein>
<proteinExistence type="predicted"/>
<dbReference type="InterPro" id="IPR058341">
    <property type="entry name" value="DUF8028"/>
</dbReference>
<organism evidence="2 3">
    <name type="scientific">Natronomonas aquatica</name>
    <dbReference type="NCBI Taxonomy" id="2841590"/>
    <lineage>
        <taxon>Archaea</taxon>
        <taxon>Methanobacteriati</taxon>
        <taxon>Methanobacteriota</taxon>
        <taxon>Stenosarchaea group</taxon>
        <taxon>Halobacteria</taxon>
        <taxon>Halobacteriales</taxon>
        <taxon>Natronomonadaceae</taxon>
        <taxon>Natronomonas</taxon>
    </lineage>
</organism>
<evidence type="ECO:0000256" key="1">
    <source>
        <dbReference type="SAM" id="Phobius"/>
    </source>
</evidence>
<gene>
    <name evidence="2" type="ORF">KM295_04815</name>
</gene>
<reference evidence="2" key="1">
    <citation type="journal article" date="2023" name="Front. Microbiol.">
        <title>Genomic-based phylogenetic and metabolic analyses of the genus Natronomonas, and description of Natronomonas aquatica sp. nov.</title>
        <authorList>
            <person name="Garcia-Roldan A."/>
            <person name="Duran-Viseras A."/>
            <person name="de la Haba R.R."/>
            <person name="Corral P."/>
            <person name="Sanchez-Porro C."/>
            <person name="Ventosa A."/>
        </authorList>
    </citation>
    <scope>NUCLEOTIDE SEQUENCE</scope>
    <source>
        <strain evidence="2">F2-12</strain>
    </source>
</reference>
<feature type="transmembrane region" description="Helical" evidence="1">
    <location>
        <begin position="57"/>
        <end position="76"/>
    </location>
</feature>
<keyword evidence="3" id="KW-1185">Reference proteome</keyword>
<keyword evidence="1" id="KW-0472">Membrane</keyword>
<keyword evidence="1" id="KW-1133">Transmembrane helix</keyword>
<evidence type="ECO:0000313" key="2">
    <source>
        <dbReference type="EMBL" id="MCQ4332827.1"/>
    </source>
</evidence>
<dbReference type="Proteomes" id="UP001139494">
    <property type="component" value="Unassembled WGS sequence"/>
</dbReference>
<dbReference type="Pfam" id="PF26071">
    <property type="entry name" value="DUF8028"/>
    <property type="match status" value="1"/>
</dbReference>
<feature type="transmembrane region" description="Helical" evidence="1">
    <location>
        <begin position="27"/>
        <end position="51"/>
    </location>
</feature>
<name>A0A9R1D6B0_9EURY</name>
<sequence>MSSATPSRPAPLTADDRSALAAWTDRIVAGVRATAFWSAAVLPLAVILAIVSAPVGQYPAVLSGVLALNVICAVVGHEHTPGGGRS</sequence>
<accession>A0A9R1D6B0</accession>
<dbReference type="AlphaFoldDB" id="A0A9R1D6B0"/>
<evidence type="ECO:0000313" key="3">
    <source>
        <dbReference type="Proteomes" id="UP001139494"/>
    </source>
</evidence>
<dbReference type="EMBL" id="JAHLKM010000004">
    <property type="protein sequence ID" value="MCQ4332827.1"/>
    <property type="molecule type" value="Genomic_DNA"/>
</dbReference>
<keyword evidence="1" id="KW-0812">Transmembrane</keyword>